<dbReference type="PANTHER" id="PTHR30136">
    <property type="entry name" value="HELIX-TURN-HELIX TRANSCRIPTIONAL REGULATOR, ICLR FAMILY"/>
    <property type="match status" value="1"/>
</dbReference>
<dbReference type="PROSITE" id="PS51077">
    <property type="entry name" value="HTH_ICLR"/>
    <property type="match status" value="1"/>
</dbReference>
<dbReference type="AlphaFoldDB" id="A0A077M2K3"/>
<dbReference type="SUPFAM" id="SSF55781">
    <property type="entry name" value="GAF domain-like"/>
    <property type="match status" value="1"/>
</dbReference>
<gene>
    <name evidence="9" type="ORF">BN12_30005</name>
</gene>
<dbReference type="Pfam" id="PF01614">
    <property type="entry name" value="IclR_C"/>
    <property type="match status" value="1"/>
</dbReference>
<evidence type="ECO:0000313" key="9">
    <source>
        <dbReference type="EMBL" id="CCH78479.1"/>
    </source>
</evidence>
<evidence type="ECO:0000259" key="7">
    <source>
        <dbReference type="PROSITE" id="PS51077"/>
    </source>
</evidence>
<evidence type="ECO:0000256" key="1">
    <source>
        <dbReference type="ARBA" id="ARBA00022798"/>
    </source>
</evidence>
<dbReference type="Gene3D" id="1.10.10.10">
    <property type="entry name" value="Winged helix-like DNA-binding domain superfamily/Winged helix DNA-binding domain"/>
    <property type="match status" value="1"/>
</dbReference>
<dbReference type="Proteomes" id="UP000035721">
    <property type="component" value="Unassembled WGS sequence"/>
</dbReference>
<dbReference type="GO" id="GO:0045892">
    <property type="term" value="P:negative regulation of DNA-templated transcription"/>
    <property type="evidence" value="ECO:0007669"/>
    <property type="project" value="TreeGrafter"/>
</dbReference>
<dbReference type="InterPro" id="IPR014757">
    <property type="entry name" value="Tscrpt_reg_IclR_C"/>
</dbReference>
<comment type="caution">
    <text evidence="9">The sequence shown here is derived from an EMBL/GenBank/DDBJ whole genome shotgun (WGS) entry which is preliminary data.</text>
</comment>
<evidence type="ECO:0000256" key="2">
    <source>
        <dbReference type="ARBA" id="ARBA00023015"/>
    </source>
</evidence>
<name>A0A077M2K3_9MICO</name>
<dbReference type="EMBL" id="CAJB01000223">
    <property type="protein sequence ID" value="CCH78479.1"/>
    <property type="molecule type" value="Genomic_DNA"/>
</dbReference>
<dbReference type="InterPro" id="IPR011991">
    <property type="entry name" value="ArsR-like_HTH"/>
</dbReference>
<dbReference type="SUPFAM" id="SSF46785">
    <property type="entry name" value="Winged helix' DNA-binding domain"/>
    <property type="match status" value="1"/>
</dbReference>
<keyword evidence="3" id="KW-0238">DNA-binding</keyword>
<proteinExistence type="predicted"/>
<comment type="function">
    <text evidence="5">May be an activator protein for the gylABX operon.</text>
</comment>
<dbReference type="PANTHER" id="PTHR30136:SF24">
    <property type="entry name" value="HTH-TYPE TRANSCRIPTIONAL REPRESSOR ALLR"/>
    <property type="match status" value="1"/>
</dbReference>
<dbReference type="InterPro" id="IPR036390">
    <property type="entry name" value="WH_DNA-bd_sf"/>
</dbReference>
<organism evidence="9 10">
    <name type="scientific">Nostocoides japonicum T1-X7</name>
    <dbReference type="NCBI Taxonomy" id="1194083"/>
    <lineage>
        <taxon>Bacteria</taxon>
        <taxon>Bacillati</taxon>
        <taxon>Actinomycetota</taxon>
        <taxon>Actinomycetes</taxon>
        <taxon>Micrococcales</taxon>
        <taxon>Intrasporangiaceae</taxon>
        <taxon>Nostocoides</taxon>
    </lineage>
</organism>
<evidence type="ECO:0000256" key="5">
    <source>
        <dbReference type="ARBA" id="ARBA00058938"/>
    </source>
</evidence>
<dbReference type="PROSITE" id="PS51078">
    <property type="entry name" value="ICLR_ED"/>
    <property type="match status" value="1"/>
</dbReference>
<keyword evidence="1" id="KW-0319">Glycerol metabolism</keyword>
<feature type="domain" description="IclR-ED" evidence="8">
    <location>
        <begin position="76"/>
        <end position="256"/>
    </location>
</feature>
<dbReference type="GO" id="GO:0003700">
    <property type="term" value="F:DNA-binding transcription factor activity"/>
    <property type="evidence" value="ECO:0007669"/>
    <property type="project" value="TreeGrafter"/>
</dbReference>
<evidence type="ECO:0000313" key="10">
    <source>
        <dbReference type="Proteomes" id="UP000035721"/>
    </source>
</evidence>
<evidence type="ECO:0000256" key="3">
    <source>
        <dbReference type="ARBA" id="ARBA00023125"/>
    </source>
</evidence>
<evidence type="ECO:0000256" key="6">
    <source>
        <dbReference type="ARBA" id="ARBA00070406"/>
    </source>
</evidence>
<keyword evidence="2" id="KW-0805">Transcription regulation</keyword>
<protein>
    <recommendedName>
        <fullName evidence="6">Glycerol operon regulatory protein</fullName>
    </recommendedName>
</protein>
<dbReference type="SMART" id="SM00346">
    <property type="entry name" value="HTH_ICLR"/>
    <property type="match status" value="1"/>
</dbReference>
<accession>A0A077M2K3</accession>
<keyword evidence="10" id="KW-1185">Reference proteome</keyword>
<dbReference type="Gene3D" id="3.30.450.40">
    <property type="match status" value="1"/>
</dbReference>
<dbReference type="Pfam" id="PF09339">
    <property type="entry name" value="HTH_IclR"/>
    <property type="match status" value="1"/>
</dbReference>
<evidence type="ECO:0000256" key="4">
    <source>
        <dbReference type="ARBA" id="ARBA00023163"/>
    </source>
</evidence>
<feature type="domain" description="HTH iclR-type" evidence="7">
    <location>
        <begin position="12"/>
        <end position="73"/>
    </location>
</feature>
<dbReference type="InterPro" id="IPR050707">
    <property type="entry name" value="HTH_MetabolicPath_Reg"/>
</dbReference>
<sequence>MPDDTRRRDPAVQSVDRAVSILELLAKAGMAGVTEIAGELGISKSAAFRLLTTLEARGLVEQDSERGKYAIGYTAVLLAAGSARVRSIAKMSHAVCQQLALEVGETVNVAVPDGTEVLTVDQALGDAAVMAIDWVGKRQPLHATAVGKVFLASMPRDRIAEFLREPLIAHTPETITDPGELAAQLDQVRDVGYATTYEEYEVGLAAVAMPIRDLTEQVVAAITISGPAFRVNERSVPGLLEPLASAAATISWRAGHVKHG</sequence>
<dbReference type="RefSeq" id="WP_200901113.1">
    <property type="nucleotide sequence ID" value="NZ_HF570958.1"/>
</dbReference>
<keyword evidence="4" id="KW-0804">Transcription</keyword>
<evidence type="ECO:0000259" key="8">
    <source>
        <dbReference type="PROSITE" id="PS51078"/>
    </source>
</evidence>
<dbReference type="InterPro" id="IPR005471">
    <property type="entry name" value="Tscrpt_reg_IclR_N"/>
</dbReference>
<dbReference type="CDD" id="cd00090">
    <property type="entry name" value="HTH_ARSR"/>
    <property type="match status" value="1"/>
</dbReference>
<reference evidence="9 10" key="1">
    <citation type="journal article" date="2013" name="ISME J.">
        <title>A metabolic model for members of the genus Tetrasphaera involved in enhanced biological phosphorus removal.</title>
        <authorList>
            <person name="Kristiansen R."/>
            <person name="Nguyen H.T.T."/>
            <person name="Saunders A.M."/>
            <person name="Nielsen J.L."/>
            <person name="Wimmer R."/>
            <person name="Le V.Q."/>
            <person name="McIlroy S.J."/>
            <person name="Petrovski S."/>
            <person name="Seviour R.J."/>
            <person name="Calteau A."/>
            <person name="Nielsen K.L."/>
            <person name="Nielsen P.H."/>
        </authorList>
    </citation>
    <scope>NUCLEOTIDE SEQUENCE [LARGE SCALE GENOMIC DNA]</scope>
    <source>
        <strain evidence="9 10">T1-X7</strain>
    </source>
</reference>
<dbReference type="GO" id="GO:0006071">
    <property type="term" value="P:glycerol metabolic process"/>
    <property type="evidence" value="ECO:0007669"/>
    <property type="project" value="UniProtKB-KW"/>
</dbReference>
<dbReference type="GO" id="GO:0003677">
    <property type="term" value="F:DNA binding"/>
    <property type="evidence" value="ECO:0007669"/>
    <property type="project" value="UniProtKB-KW"/>
</dbReference>
<dbReference type="InterPro" id="IPR029016">
    <property type="entry name" value="GAF-like_dom_sf"/>
</dbReference>
<dbReference type="InterPro" id="IPR036388">
    <property type="entry name" value="WH-like_DNA-bd_sf"/>
</dbReference>
<dbReference type="FunFam" id="1.10.10.10:FF:000056">
    <property type="entry name" value="IclR family transcriptional regulator"/>
    <property type="match status" value="1"/>
</dbReference>
<dbReference type="STRING" id="1194083.BN12_30005"/>